<dbReference type="SMART" id="SM00449">
    <property type="entry name" value="SPRY"/>
    <property type="match status" value="1"/>
</dbReference>
<feature type="domain" description="SPRY" evidence="5">
    <location>
        <begin position="290"/>
        <end position="470"/>
    </location>
</feature>
<dbReference type="SUPFAM" id="SSF49899">
    <property type="entry name" value="Concanavalin A-like lectins/glucanases"/>
    <property type="match status" value="1"/>
</dbReference>
<gene>
    <name evidence="6" type="ORF">CONCODRAFT_2404</name>
</gene>
<protein>
    <recommendedName>
        <fullName evidence="5">SPRY domain-containing protein</fullName>
    </recommendedName>
</protein>
<dbReference type="InterPro" id="IPR037353">
    <property type="entry name" value="ASH2"/>
</dbReference>
<proteinExistence type="inferred from homology"/>
<dbReference type="Proteomes" id="UP000070444">
    <property type="component" value="Unassembled WGS sequence"/>
</dbReference>
<dbReference type="InterPro" id="IPR043136">
    <property type="entry name" value="B30.2/SPRY_sf"/>
</dbReference>
<evidence type="ECO:0000259" key="5">
    <source>
        <dbReference type="SMART" id="SM00449"/>
    </source>
</evidence>
<dbReference type="AlphaFoldDB" id="A0A137PI01"/>
<evidence type="ECO:0000313" key="7">
    <source>
        <dbReference type="Proteomes" id="UP000070444"/>
    </source>
</evidence>
<dbReference type="CDD" id="cd15489">
    <property type="entry name" value="PHD_SF"/>
    <property type="match status" value="1"/>
</dbReference>
<dbReference type="InterPro" id="IPR013320">
    <property type="entry name" value="ConA-like_dom_sf"/>
</dbReference>
<dbReference type="GO" id="GO:0048188">
    <property type="term" value="C:Set1C/COMPASS complex"/>
    <property type="evidence" value="ECO:0007669"/>
    <property type="project" value="InterPro"/>
</dbReference>
<evidence type="ECO:0000313" key="6">
    <source>
        <dbReference type="EMBL" id="KXN74600.1"/>
    </source>
</evidence>
<feature type="region of interest" description="Disordered" evidence="4">
    <location>
        <begin position="191"/>
        <end position="235"/>
    </location>
</feature>
<reference evidence="6 7" key="1">
    <citation type="journal article" date="2015" name="Genome Biol. Evol.">
        <title>Phylogenomic analyses indicate that early fungi evolved digesting cell walls of algal ancestors of land plants.</title>
        <authorList>
            <person name="Chang Y."/>
            <person name="Wang S."/>
            <person name="Sekimoto S."/>
            <person name="Aerts A.L."/>
            <person name="Choi C."/>
            <person name="Clum A."/>
            <person name="LaButti K.M."/>
            <person name="Lindquist E.A."/>
            <person name="Yee Ngan C."/>
            <person name="Ohm R.A."/>
            <person name="Salamov A.A."/>
            <person name="Grigoriev I.V."/>
            <person name="Spatafora J.W."/>
            <person name="Berbee M.L."/>
        </authorList>
    </citation>
    <scope>NUCLEOTIDE SEQUENCE [LARGE SCALE GENOMIC DNA]</scope>
    <source>
        <strain evidence="6 7">NRRL 28638</strain>
    </source>
</reference>
<dbReference type="GO" id="GO:0000976">
    <property type="term" value="F:transcription cis-regulatory region binding"/>
    <property type="evidence" value="ECO:0007669"/>
    <property type="project" value="TreeGrafter"/>
</dbReference>
<feature type="compositionally biased region" description="Acidic residues" evidence="4">
    <location>
        <begin position="197"/>
        <end position="210"/>
    </location>
</feature>
<sequence length="508" mass="58236">MNLDQSPQFLKPLIPCETCSNRFHIDCIPYCRLFFKRTLMGDDLFLYKCMECNSEGDKDTLFRLNLSWLDVIHLSLFNLYHLNKLAHPKNSYQFHWYYDIVKFIRLRWNYFWSKDISNSGKWEDLVLKKLMDNQDRFLKITNDIFTLVDPEKRPTEYDTNELPKIGRLPELKLSMGGRILDYSRKRKRIEDTISQDSDNESIFEEGEEDHDALSAIPNHNTAPAQKPKSKDGGGSNLMIYPDLTNILGEEVKLSDQPTQSAPQVKIFQDGFTVSSQGGYRMCKASHGIEVGLWYYEMEVTSLGDLGDGMIRLGYSQISGDLQCPVGYDGFGYSMRGYPPTLFNCAVGKPMELGFGLNDVVGVLICLPTPNDKETGHLLARRWVPGTAYRPFPLSELKVLPHNSDLTLISDHESHTTPYRDFPILKNSQIVYFVNGIRLKEQFNELHLGKYYPALSLYRGSKAKLNFGPEFKYPPPKTWPLPNSSGELEQVEIKPISNLSTIEDNLFDL</sequence>
<comment type="similarity">
    <text evidence="3">Belongs to the cclA family.</text>
</comment>
<keyword evidence="2" id="KW-0539">Nucleus</keyword>
<dbReference type="Gene3D" id="3.90.980.20">
    <property type="match status" value="1"/>
</dbReference>
<dbReference type="CDD" id="cd12872">
    <property type="entry name" value="SPRY_Ash2"/>
    <property type="match status" value="1"/>
</dbReference>
<dbReference type="STRING" id="796925.A0A137PI01"/>
<dbReference type="PANTHER" id="PTHR10598:SF0">
    <property type="entry name" value="SET1_ASH2 HISTONE METHYLTRANSFERASE COMPLEX SUBUNIT ASH2"/>
    <property type="match status" value="1"/>
</dbReference>
<dbReference type="OrthoDB" id="21243at2759"/>
<organism evidence="6 7">
    <name type="scientific">Conidiobolus coronatus (strain ATCC 28846 / CBS 209.66 / NRRL 28638)</name>
    <name type="common">Delacroixia coronata</name>
    <dbReference type="NCBI Taxonomy" id="796925"/>
    <lineage>
        <taxon>Eukaryota</taxon>
        <taxon>Fungi</taxon>
        <taxon>Fungi incertae sedis</taxon>
        <taxon>Zoopagomycota</taxon>
        <taxon>Entomophthoromycotina</taxon>
        <taxon>Entomophthoromycetes</taxon>
        <taxon>Entomophthorales</taxon>
        <taxon>Ancylistaceae</taxon>
        <taxon>Conidiobolus</taxon>
    </lineage>
</organism>
<dbReference type="PANTHER" id="PTHR10598">
    <property type="entry name" value="SET1/ASH2 HISTONE METHYLTRANSFERASE COMPLEX SUBUNIT ASH2"/>
    <property type="match status" value="1"/>
</dbReference>
<evidence type="ECO:0000256" key="4">
    <source>
        <dbReference type="SAM" id="MobiDB-lite"/>
    </source>
</evidence>
<evidence type="ECO:0000256" key="3">
    <source>
        <dbReference type="ARBA" id="ARBA00038149"/>
    </source>
</evidence>
<evidence type="ECO:0000256" key="1">
    <source>
        <dbReference type="ARBA" id="ARBA00004123"/>
    </source>
</evidence>
<evidence type="ECO:0000256" key="2">
    <source>
        <dbReference type="ARBA" id="ARBA00023242"/>
    </source>
</evidence>
<dbReference type="EMBL" id="KQ964422">
    <property type="protein sequence ID" value="KXN74600.1"/>
    <property type="molecule type" value="Genomic_DNA"/>
</dbReference>
<dbReference type="InterPro" id="IPR003877">
    <property type="entry name" value="SPRY_dom"/>
</dbReference>
<name>A0A137PI01_CONC2</name>
<dbReference type="Gene3D" id="2.60.120.920">
    <property type="match status" value="1"/>
</dbReference>
<keyword evidence="7" id="KW-1185">Reference proteome</keyword>
<accession>A0A137PI01</accession>
<comment type="subcellular location">
    <subcellularLocation>
        <location evidence="1">Nucleus</location>
    </subcellularLocation>
</comment>